<feature type="coiled-coil region" evidence="1">
    <location>
        <begin position="309"/>
        <end position="346"/>
    </location>
</feature>
<dbReference type="AlphaFoldDB" id="A0A1R2BI85"/>
<keyword evidence="4" id="KW-1185">Reference proteome</keyword>
<evidence type="ECO:0000313" key="4">
    <source>
        <dbReference type="Proteomes" id="UP000187209"/>
    </source>
</evidence>
<name>A0A1R2BI85_9CILI</name>
<evidence type="ECO:0000256" key="2">
    <source>
        <dbReference type="SAM" id="MobiDB-lite"/>
    </source>
</evidence>
<gene>
    <name evidence="3" type="ORF">SteCoe_24219</name>
</gene>
<dbReference type="EMBL" id="MPUH01000632">
    <property type="protein sequence ID" value="OMJ76434.1"/>
    <property type="molecule type" value="Genomic_DNA"/>
</dbReference>
<protein>
    <submittedName>
        <fullName evidence="3">Uncharacterized protein</fullName>
    </submittedName>
</protein>
<feature type="compositionally biased region" description="Polar residues" evidence="2">
    <location>
        <begin position="234"/>
        <end position="243"/>
    </location>
</feature>
<accession>A0A1R2BI85</accession>
<sequence>MPMIPPHLLLAMQSNLPAEKVREMLTEQAEMLDQMVSKIKSSKEQEIDSFKGNVSKRVDELEKELFIEKNFSPDRSEIKDDLFCQRDIEMLKQELASSKLREESTYLDLQKSHHQIHMLESQLLELQRKHFSEIEHLNFENSELRRRLEATEYRSTSLQKDNEYLRDQMFSLKRQLDSLEMSVEVKKPEKPREDSVNSSFRKDYSIEETQGIRKMNNKSLSGSDYCYHNKRIVNNQESYQRANPTPEERRRPPVRKEYTEESDYRNENSIGKRKEYMPVRTIVNTSNNVTEALNWKSGPSRNDPNPNILGNLQNKLSLLTQEQYKLENEIEKLNEFRNQNAVKRKNDLELELSICQSNINSVTAKIRKLSWLSNS</sequence>
<feature type="coiled-coil region" evidence="1">
    <location>
        <begin position="109"/>
        <end position="154"/>
    </location>
</feature>
<evidence type="ECO:0000313" key="3">
    <source>
        <dbReference type="EMBL" id="OMJ76434.1"/>
    </source>
</evidence>
<feature type="region of interest" description="Disordered" evidence="2">
    <location>
        <begin position="234"/>
        <end position="272"/>
    </location>
</feature>
<comment type="caution">
    <text evidence="3">The sequence shown here is derived from an EMBL/GenBank/DDBJ whole genome shotgun (WGS) entry which is preliminary data.</text>
</comment>
<reference evidence="3 4" key="1">
    <citation type="submission" date="2016-11" db="EMBL/GenBank/DDBJ databases">
        <title>The macronuclear genome of Stentor coeruleus: a giant cell with tiny introns.</title>
        <authorList>
            <person name="Slabodnick M."/>
            <person name="Ruby J.G."/>
            <person name="Reiff S.B."/>
            <person name="Swart E.C."/>
            <person name="Gosai S."/>
            <person name="Prabakaran S."/>
            <person name="Witkowska E."/>
            <person name="Larue G.E."/>
            <person name="Fisher S."/>
            <person name="Freeman R.M."/>
            <person name="Gunawardena J."/>
            <person name="Chu W."/>
            <person name="Stover N.A."/>
            <person name="Gregory B.D."/>
            <person name="Nowacki M."/>
            <person name="Derisi J."/>
            <person name="Roy S.W."/>
            <person name="Marshall W.F."/>
            <person name="Sood P."/>
        </authorList>
    </citation>
    <scope>NUCLEOTIDE SEQUENCE [LARGE SCALE GENOMIC DNA]</scope>
    <source>
        <strain evidence="3">WM001</strain>
    </source>
</reference>
<keyword evidence="1" id="KW-0175">Coiled coil</keyword>
<evidence type="ECO:0000256" key="1">
    <source>
        <dbReference type="SAM" id="Coils"/>
    </source>
</evidence>
<dbReference type="Proteomes" id="UP000187209">
    <property type="component" value="Unassembled WGS sequence"/>
</dbReference>
<feature type="compositionally biased region" description="Basic and acidic residues" evidence="2">
    <location>
        <begin position="246"/>
        <end position="272"/>
    </location>
</feature>
<proteinExistence type="predicted"/>
<organism evidence="3 4">
    <name type="scientific">Stentor coeruleus</name>
    <dbReference type="NCBI Taxonomy" id="5963"/>
    <lineage>
        <taxon>Eukaryota</taxon>
        <taxon>Sar</taxon>
        <taxon>Alveolata</taxon>
        <taxon>Ciliophora</taxon>
        <taxon>Postciliodesmatophora</taxon>
        <taxon>Heterotrichea</taxon>
        <taxon>Heterotrichida</taxon>
        <taxon>Stentoridae</taxon>
        <taxon>Stentor</taxon>
    </lineage>
</organism>